<dbReference type="InterPro" id="IPR031825">
    <property type="entry name" value="RXLR"/>
</dbReference>
<dbReference type="Proteomes" id="UP000237271">
    <property type="component" value="Unassembled WGS sequence"/>
</dbReference>
<dbReference type="AlphaFoldDB" id="A0A2P4YDV3"/>
<accession>A0A2P4YDV3</accession>
<evidence type="ECO:0000256" key="3">
    <source>
        <dbReference type="ARBA" id="ARBA00022525"/>
    </source>
</evidence>
<feature type="signal peptide" evidence="5">
    <location>
        <begin position="1"/>
        <end position="26"/>
    </location>
</feature>
<dbReference type="PROSITE" id="PS51257">
    <property type="entry name" value="PROKAR_LIPOPROTEIN"/>
    <property type="match status" value="1"/>
</dbReference>
<dbReference type="OrthoDB" id="124761at2759"/>
<sequence>MRASCILLATATIFLACSDIASSASARKLAAPDDVYSTKTDTTASTRKRVLRGFERIIQQPIKLNTPGKIDNILGVKKLDELLDPARADALLAKNKLGGWIEKATLDKVRSGTLVEKKEILSSWRRSKLTPEELTKLIKADPSIEKKYMYVAKLYEGDIASSASARKLATPDDVYSTKTDTTASTRKRVLRGFERIIQQPIKLNTPGKIDNILGVKKLDELLDPARADALLAKNKLGGWIEKATLDKVRSGTLDEKKEVLSSWRRSKLTPEELTKLIKADPSIEKKYMYVAKLYEGYLKKEPNTVSGFKRKRGEI</sequence>
<evidence type="ECO:0000313" key="6">
    <source>
        <dbReference type="EMBL" id="POM75974.1"/>
    </source>
</evidence>
<organism evidence="6 7">
    <name type="scientific">Phytophthora palmivora</name>
    <dbReference type="NCBI Taxonomy" id="4796"/>
    <lineage>
        <taxon>Eukaryota</taxon>
        <taxon>Sar</taxon>
        <taxon>Stramenopiles</taxon>
        <taxon>Oomycota</taxon>
        <taxon>Peronosporomycetes</taxon>
        <taxon>Peronosporales</taxon>
        <taxon>Peronosporaceae</taxon>
        <taxon>Phytophthora</taxon>
    </lineage>
</organism>
<reference evidence="6 7" key="1">
    <citation type="journal article" date="2017" name="Genome Biol. Evol.">
        <title>Phytophthora megakarya and P. palmivora, closely related causal agents of cacao black pod rot, underwent increases in genome sizes and gene numbers by different mechanisms.</title>
        <authorList>
            <person name="Ali S.S."/>
            <person name="Shao J."/>
            <person name="Lary D.J."/>
            <person name="Kronmiller B."/>
            <person name="Shen D."/>
            <person name="Strem M.D."/>
            <person name="Amoako-Attah I."/>
            <person name="Akrofi A.Y."/>
            <person name="Begoude B.A."/>
            <person name="Ten Hoopen G.M."/>
            <person name="Coulibaly K."/>
            <person name="Kebe B.I."/>
            <person name="Melnick R.L."/>
            <person name="Guiltinan M.J."/>
            <person name="Tyler B.M."/>
            <person name="Meinhardt L.W."/>
            <person name="Bailey B.A."/>
        </authorList>
    </citation>
    <scope>NUCLEOTIDE SEQUENCE [LARGE SCALE GENOMIC DNA]</scope>
    <source>
        <strain evidence="7">sbr112.9</strain>
    </source>
</reference>
<evidence type="ECO:0000313" key="7">
    <source>
        <dbReference type="Proteomes" id="UP000237271"/>
    </source>
</evidence>
<keyword evidence="7" id="KW-1185">Reference proteome</keyword>
<proteinExistence type="inferred from homology"/>
<dbReference type="Pfam" id="PF16810">
    <property type="entry name" value="RXLR"/>
    <property type="match status" value="1"/>
</dbReference>
<keyword evidence="3 5" id="KW-0964">Secreted</keyword>
<keyword evidence="4 5" id="KW-0732">Signal</keyword>
<name>A0A2P4YDV3_9STRA</name>
<protein>
    <recommendedName>
        <fullName evidence="5">RxLR effector protein</fullName>
    </recommendedName>
</protein>
<feature type="chain" id="PRO_5045010617" description="RxLR effector protein" evidence="5">
    <location>
        <begin position="27"/>
        <end position="315"/>
    </location>
</feature>
<evidence type="ECO:0000256" key="4">
    <source>
        <dbReference type="ARBA" id="ARBA00022729"/>
    </source>
</evidence>
<evidence type="ECO:0000256" key="1">
    <source>
        <dbReference type="ARBA" id="ARBA00004613"/>
    </source>
</evidence>
<evidence type="ECO:0000256" key="2">
    <source>
        <dbReference type="ARBA" id="ARBA00010400"/>
    </source>
</evidence>
<dbReference type="EMBL" id="NCKW01003582">
    <property type="protein sequence ID" value="POM75974.1"/>
    <property type="molecule type" value="Genomic_DNA"/>
</dbReference>
<comment type="subcellular location">
    <subcellularLocation>
        <location evidence="1 5">Secreted</location>
    </subcellularLocation>
</comment>
<comment type="function">
    <text evidence="5">Effector that suppresses plant defense responses during pathogen infection.</text>
</comment>
<gene>
    <name evidence="6" type="ORF">PHPALM_6847</name>
</gene>
<comment type="domain">
    <text evidence="5">The RxLR-dEER motif acts to carry the protein into the host cell cytoplasm through binding to cell surface phosphatidylinositol-3-phosphate.</text>
</comment>
<comment type="similarity">
    <text evidence="2 5">Belongs to the RxLR effector family.</text>
</comment>
<evidence type="ECO:0000256" key="5">
    <source>
        <dbReference type="RuleBase" id="RU367124"/>
    </source>
</evidence>
<comment type="caution">
    <text evidence="6">The sequence shown here is derived from an EMBL/GenBank/DDBJ whole genome shotgun (WGS) entry which is preliminary data.</text>
</comment>